<evidence type="ECO:0000313" key="9">
    <source>
        <dbReference type="Proteomes" id="UP001589810"/>
    </source>
</evidence>
<evidence type="ECO:0000256" key="4">
    <source>
        <dbReference type="ARBA" id="ARBA00022801"/>
    </source>
</evidence>
<keyword evidence="3" id="KW-0645">Protease</keyword>
<evidence type="ECO:0000313" key="8">
    <source>
        <dbReference type="EMBL" id="MFC0548678.1"/>
    </source>
</evidence>
<evidence type="ECO:0000256" key="6">
    <source>
        <dbReference type="SAM" id="SignalP"/>
    </source>
</evidence>
<protein>
    <submittedName>
        <fullName evidence="8">Ricin-type beta-trefoil lectin domain protein</fullName>
    </submittedName>
</protein>
<dbReference type="InterPro" id="IPR009003">
    <property type="entry name" value="Peptidase_S1_PA"/>
</dbReference>
<reference evidence="8 9" key="1">
    <citation type="submission" date="2024-09" db="EMBL/GenBank/DDBJ databases">
        <authorList>
            <person name="Sun Q."/>
            <person name="Mori K."/>
        </authorList>
    </citation>
    <scope>NUCLEOTIDE SEQUENCE [LARGE SCALE GENOMIC DNA]</scope>
    <source>
        <strain evidence="8 9">TBRC 1432</strain>
    </source>
</reference>
<dbReference type="Pfam" id="PF00089">
    <property type="entry name" value="Trypsin"/>
    <property type="match status" value="1"/>
</dbReference>
<keyword evidence="4" id="KW-0378">Hydrolase</keyword>
<dbReference type="InterPro" id="IPR001314">
    <property type="entry name" value="Peptidase_S1A"/>
</dbReference>
<dbReference type="PANTHER" id="PTHR24264">
    <property type="entry name" value="TRYPSIN-RELATED"/>
    <property type="match status" value="1"/>
</dbReference>
<keyword evidence="6" id="KW-0732">Signal</keyword>
<dbReference type="PRINTS" id="PR00722">
    <property type="entry name" value="CHYMOTRYPSIN"/>
</dbReference>
<proteinExistence type="predicted"/>
<dbReference type="Pfam" id="PF00652">
    <property type="entry name" value="Ricin_B_lectin"/>
    <property type="match status" value="2"/>
</dbReference>
<keyword evidence="2" id="KW-0964">Secreted</keyword>
<dbReference type="PROSITE" id="PS50240">
    <property type="entry name" value="TRYPSIN_DOM"/>
    <property type="match status" value="1"/>
</dbReference>
<comment type="subcellular location">
    <subcellularLocation>
        <location evidence="1">Secreted</location>
    </subcellularLocation>
</comment>
<dbReference type="PROSITE" id="PS50231">
    <property type="entry name" value="RICIN_B_LECTIN"/>
    <property type="match status" value="2"/>
</dbReference>
<feature type="signal peptide" evidence="6">
    <location>
        <begin position="1"/>
        <end position="25"/>
    </location>
</feature>
<name>A0ABV6N7U5_9PSEU</name>
<accession>A0ABV6N7U5</accession>
<keyword evidence="9" id="KW-1185">Reference proteome</keyword>
<dbReference type="Proteomes" id="UP001589810">
    <property type="component" value="Unassembled WGS sequence"/>
</dbReference>
<dbReference type="InterPro" id="IPR050127">
    <property type="entry name" value="Serine_Proteases_S1"/>
</dbReference>
<dbReference type="Gene3D" id="2.40.10.10">
    <property type="entry name" value="Trypsin-like serine proteases"/>
    <property type="match status" value="1"/>
</dbReference>
<dbReference type="SUPFAM" id="SSF50494">
    <property type="entry name" value="Trypsin-like serine proteases"/>
    <property type="match status" value="1"/>
</dbReference>
<dbReference type="SMART" id="SM00020">
    <property type="entry name" value="Tryp_SPc"/>
    <property type="match status" value="1"/>
</dbReference>
<feature type="domain" description="Peptidase S1" evidence="7">
    <location>
        <begin position="28"/>
        <end position="238"/>
    </location>
</feature>
<organism evidence="8 9">
    <name type="scientific">Kutzneria chonburiensis</name>
    <dbReference type="NCBI Taxonomy" id="1483604"/>
    <lineage>
        <taxon>Bacteria</taxon>
        <taxon>Bacillati</taxon>
        <taxon>Actinomycetota</taxon>
        <taxon>Actinomycetes</taxon>
        <taxon>Pseudonocardiales</taxon>
        <taxon>Pseudonocardiaceae</taxon>
        <taxon>Kutzneria</taxon>
    </lineage>
</organism>
<dbReference type="InterPro" id="IPR001254">
    <property type="entry name" value="Trypsin_dom"/>
</dbReference>
<gene>
    <name evidence="8" type="ORF">ACFFH7_44725</name>
</gene>
<dbReference type="InterPro" id="IPR035992">
    <property type="entry name" value="Ricin_B-like_lectins"/>
</dbReference>
<sequence>MRTRLRTAVLAGIVAAGTVAVPATAQAIAGGDPVAAGADRYVAKISLATAACTGVLVAPQWVATAASCFPAADIAQGKPGSATTVVVGQPDLTSANHLIGVTALVGRPDRNLVLAKLTYAVNDVTPLPLGTAAPTAADTVRIDGFGRTASEWVPNRLSTTPQTIGAVTATTMALSGAHDPCKGDAGGPVLRSVGGRTELAGLITASWGHGCLSETETRSGSVAVRTDDIAGWITQQTAPTALRFVNRNSQRCLAVQGANNVNDAPAFQFDCPSAYDDQAWQLQTTAGGTMIKNAYTGRCLIVHGGGGPQVVQFDCLPQFGDQFWDIVPLLNGVQVRNKATNLCLSIGDVPNGTPATTAACDATHAEQTWDEKAVPDQLRVVNRASKQCLAVHADNNVNDAPAFQFDCAPRYADQVWELDPAGDSGYLVRNHATKRCLIVHGGGGDQAVQFDCLPQFGDQFWDTITVGDAVQLRNKVTGRCLGIASGLAVQAPCNVTNADQVWEISPF</sequence>
<feature type="chain" id="PRO_5047538416" evidence="6">
    <location>
        <begin position="26"/>
        <end position="507"/>
    </location>
</feature>
<dbReference type="Gene3D" id="2.80.10.50">
    <property type="match status" value="2"/>
</dbReference>
<evidence type="ECO:0000256" key="1">
    <source>
        <dbReference type="ARBA" id="ARBA00004613"/>
    </source>
</evidence>
<dbReference type="RefSeq" id="WP_273941909.1">
    <property type="nucleotide sequence ID" value="NZ_CP097263.1"/>
</dbReference>
<keyword evidence="5" id="KW-1015">Disulfide bond</keyword>
<dbReference type="InterPro" id="IPR000772">
    <property type="entry name" value="Ricin_B_lectin"/>
</dbReference>
<dbReference type="PANTHER" id="PTHR24264:SF15">
    <property type="entry name" value="RIKEN CDNA 2210010C04 GENE"/>
    <property type="match status" value="1"/>
</dbReference>
<comment type="caution">
    <text evidence="8">The sequence shown here is derived from an EMBL/GenBank/DDBJ whole genome shotgun (WGS) entry which is preliminary data.</text>
</comment>
<dbReference type="InterPro" id="IPR043504">
    <property type="entry name" value="Peptidase_S1_PA_chymotrypsin"/>
</dbReference>
<evidence type="ECO:0000256" key="3">
    <source>
        <dbReference type="ARBA" id="ARBA00022670"/>
    </source>
</evidence>
<dbReference type="CDD" id="cd00161">
    <property type="entry name" value="beta-trefoil_Ricin-like"/>
    <property type="match status" value="2"/>
</dbReference>
<dbReference type="SUPFAM" id="SSF50370">
    <property type="entry name" value="Ricin B-like lectins"/>
    <property type="match status" value="2"/>
</dbReference>
<evidence type="ECO:0000259" key="7">
    <source>
        <dbReference type="PROSITE" id="PS50240"/>
    </source>
</evidence>
<evidence type="ECO:0000256" key="5">
    <source>
        <dbReference type="ARBA" id="ARBA00023157"/>
    </source>
</evidence>
<dbReference type="EMBL" id="JBHLUD010000019">
    <property type="protein sequence ID" value="MFC0548678.1"/>
    <property type="molecule type" value="Genomic_DNA"/>
</dbReference>
<dbReference type="SMART" id="SM00458">
    <property type="entry name" value="RICIN"/>
    <property type="match status" value="2"/>
</dbReference>
<evidence type="ECO:0000256" key="2">
    <source>
        <dbReference type="ARBA" id="ARBA00022525"/>
    </source>
</evidence>